<feature type="domain" description="PAS" evidence="1">
    <location>
        <begin position="234"/>
        <end position="301"/>
    </location>
</feature>
<dbReference type="GO" id="GO:0004673">
    <property type="term" value="F:protein histidine kinase activity"/>
    <property type="evidence" value="ECO:0007669"/>
    <property type="project" value="UniProtKB-EC"/>
</dbReference>
<accession>A0A0N7MB66</accession>
<dbReference type="InterPro" id="IPR035965">
    <property type="entry name" value="PAS-like_dom_sf"/>
</dbReference>
<name>A0A0N7MB66_9RHOB</name>
<evidence type="ECO:0000313" key="2">
    <source>
        <dbReference type="EMBL" id="CUK24552.1"/>
    </source>
</evidence>
<reference evidence="3" key="1">
    <citation type="submission" date="2015-09" db="EMBL/GenBank/DDBJ databases">
        <authorList>
            <person name="Rodrigo-Torres Lidia"/>
            <person name="Arahal R.David."/>
        </authorList>
    </citation>
    <scope>NUCLEOTIDE SEQUENCE [LARGE SCALE GENOMIC DNA]</scope>
    <source>
        <strain evidence="3">CECT 5114</strain>
    </source>
</reference>
<dbReference type="AlphaFoldDB" id="A0A0N7MB66"/>
<keyword evidence="3" id="KW-1185">Reference proteome</keyword>
<dbReference type="SMART" id="SM00091">
    <property type="entry name" value="PAS"/>
    <property type="match status" value="2"/>
</dbReference>
<feature type="domain" description="PAS" evidence="1">
    <location>
        <begin position="364"/>
        <end position="434"/>
    </location>
</feature>
<sequence length="482" mass="53573">MPNPDVLFALFVSGLTLLFLWQNVSRQRGKKSEPCTGVPEFLFHKGTLIHSNAPALAFIAAHDQNASTWVDLRDMLAPRFGDLPNALLSTQETLSFRDPNEKTGARAVIELNQDYARLALVGLEDQSCAKALKAHHTFRIAARNAPFPIWKVTKDGDLIWANKMFKTKGLGAIQLPKPKKNNQGVIRITGPESPTSKTNHFDVLSQSVKGGVVYYALDANAAVTAEETRQEFVTALGKTFAQLSTGIAVFDQRSKLVLFNPALVELFGLSATFLTNGPTLQSFFDHMRNNRMIPEPRDYNTWREQLTNLILGASEGRYREIWQLPTGESIRVTGQPHPDGALGFLFEDISAEVSMSRRFKSDLTRAYGILDALPDPTLAINQNGVVFFANEAFKSQWKADPESSFADFTIADLLEVLSSKLPQKLIGEIERALTKPDQKKGARIRQLGWDIHINRTSEQVIVLKLVQHQTSAQPQAHKKSVA</sequence>
<dbReference type="CDD" id="cd00130">
    <property type="entry name" value="PAS"/>
    <property type="match status" value="1"/>
</dbReference>
<protein>
    <submittedName>
        <fullName evidence="2">Sensor protein DivL</fullName>
        <ecNumber evidence="2">2.7.13.3</ecNumber>
    </submittedName>
</protein>
<dbReference type="RefSeq" id="WP_058313553.1">
    <property type="nucleotide sequence ID" value="NZ_CYTO01000004.1"/>
</dbReference>
<gene>
    <name evidence="2" type="primary">divL</name>
    <name evidence="2" type="ORF">TA5114_00337</name>
</gene>
<evidence type="ECO:0000313" key="3">
    <source>
        <dbReference type="Proteomes" id="UP000051184"/>
    </source>
</evidence>
<dbReference type="OrthoDB" id="9797304at2"/>
<keyword evidence="2" id="KW-0808">Transferase</keyword>
<dbReference type="SUPFAM" id="SSF55785">
    <property type="entry name" value="PYP-like sensor domain (PAS domain)"/>
    <property type="match status" value="1"/>
</dbReference>
<evidence type="ECO:0000259" key="1">
    <source>
        <dbReference type="SMART" id="SM00091"/>
    </source>
</evidence>
<dbReference type="EC" id="2.7.13.3" evidence="2"/>
<proteinExistence type="predicted"/>
<dbReference type="STRING" id="1715691.TA5113_00400"/>
<dbReference type="EMBL" id="CYUE01000002">
    <property type="protein sequence ID" value="CUK24552.1"/>
    <property type="molecule type" value="Genomic_DNA"/>
</dbReference>
<dbReference type="Proteomes" id="UP000051184">
    <property type="component" value="Unassembled WGS sequence"/>
</dbReference>
<dbReference type="Pfam" id="PF12860">
    <property type="entry name" value="PAS_7"/>
    <property type="match status" value="1"/>
</dbReference>
<organism evidence="2 3">
    <name type="scientific">Cognatishimia activa</name>
    <dbReference type="NCBI Taxonomy" id="1715691"/>
    <lineage>
        <taxon>Bacteria</taxon>
        <taxon>Pseudomonadati</taxon>
        <taxon>Pseudomonadota</taxon>
        <taxon>Alphaproteobacteria</taxon>
        <taxon>Rhodobacterales</taxon>
        <taxon>Paracoccaceae</taxon>
        <taxon>Cognatishimia</taxon>
    </lineage>
</organism>
<dbReference type="InterPro" id="IPR000014">
    <property type="entry name" value="PAS"/>
</dbReference>